<dbReference type="AlphaFoldDB" id="A0A844B8G6"/>
<evidence type="ECO:0000256" key="4">
    <source>
        <dbReference type="ARBA" id="ARBA00023136"/>
    </source>
</evidence>
<keyword evidence="4 5" id="KW-0472">Membrane</keyword>
<comment type="subcellular location">
    <subcellularLocation>
        <location evidence="1">Membrane</location>
        <topology evidence="1">Multi-pass membrane protein</topology>
    </subcellularLocation>
</comment>
<feature type="transmembrane region" description="Helical" evidence="5">
    <location>
        <begin position="214"/>
        <end position="234"/>
    </location>
</feature>
<evidence type="ECO:0000313" key="7">
    <source>
        <dbReference type="EMBL" id="MRD49443.1"/>
    </source>
</evidence>
<gene>
    <name evidence="7" type="ORF">GHT07_19395</name>
</gene>
<organism evidence="7 8">
    <name type="scientific">Caenimonas koreensis DSM 17982</name>
    <dbReference type="NCBI Taxonomy" id="1121255"/>
    <lineage>
        <taxon>Bacteria</taxon>
        <taxon>Pseudomonadati</taxon>
        <taxon>Pseudomonadota</taxon>
        <taxon>Betaproteobacteria</taxon>
        <taxon>Burkholderiales</taxon>
        <taxon>Comamonadaceae</taxon>
        <taxon>Caenimonas</taxon>
    </lineage>
</organism>
<dbReference type="SUPFAM" id="SSF103481">
    <property type="entry name" value="Multidrug resistance efflux transporter EmrE"/>
    <property type="match status" value="2"/>
</dbReference>
<feature type="transmembrane region" description="Helical" evidence="5">
    <location>
        <begin position="114"/>
        <end position="135"/>
    </location>
</feature>
<proteinExistence type="predicted"/>
<dbReference type="InterPro" id="IPR000620">
    <property type="entry name" value="EamA_dom"/>
</dbReference>
<dbReference type="InterPro" id="IPR050638">
    <property type="entry name" value="AA-Vitamin_Transporters"/>
</dbReference>
<keyword evidence="8" id="KW-1185">Reference proteome</keyword>
<feature type="transmembrane region" description="Helical" evidence="5">
    <location>
        <begin position="241"/>
        <end position="261"/>
    </location>
</feature>
<protein>
    <submittedName>
        <fullName evidence="7">EamA family transporter</fullName>
    </submittedName>
</protein>
<feature type="transmembrane region" description="Helical" evidence="5">
    <location>
        <begin position="175"/>
        <end position="194"/>
    </location>
</feature>
<dbReference type="RefSeq" id="WP_153586754.1">
    <property type="nucleotide sequence ID" value="NZ_WJBU01000024.1"/>
</dbReference>
<feature type="transmembrane region" description="Helical" evidence="5">
    <location>
        <begin position="33"/>
        <end position="50"/>
    </location>
</feature>
<dbReference type="Proteomes" id="UP000487350">
    <property type="component" value="Unassembled WGS sequence"/>
</dbReference>
<dbReference type="EMBL" id="WJBU01000024">
    <property type="protein sequence ID" value="MRD49443.1"/>
    <property type="molecule type" value="Genomic_DNA"/>
</dbReference>
<dbReference type="Pfam" id="PF00892">
    <property type="entry name" value="EamA"/>
    <property type="match status" value="2"/>
</dbReference>
<feature type="domain" description="EamA" evidence="6">
    <location>
        <begin position="6"/>
        <end position="131"/>
    </location>
</feature>
<evidence type="ECO:0000256" key="1">
    <source>
        <dbReference type="ARBA" id="ARBA00004141"/>
    </source>
</evidence>
<comment type="caution">
    <text evidence="7">The sequence shown here is derived from an EMBL/GenBank/DDBJ whole genome shotgun (WGS) entry which is preliminary data.</text>
</comment>
<feature type="transmembrane region" description="Helical" evidence="5">
    <location>
        <begin position="7"/>
        <end position="27"/>
    </location>
</feature>
<feature type="transmembrane region" description="Helical" evidence="5">
    <location>
        <begin position="62"/>
        <end position="80"/>
    </location>
</feature>
<name>A0A844B8G6_9BURK</name>
<reference evidence="7 8" key="1">
    <citation type="submission" date="2019-11" db="EMBL/GenBank/DDBJ databases">
        <title>Caenimonas koreensis gen. nov., sp. nov., isolated from activated sludge.</title>
        <authorList>
            <person name="Seung H.R."/>
        </authorList>
    </citation>
    <scope>NUCLEOTIDE SEQUENCE [LARGE SCALE GENOMIC DNA]</scope>
    <source>
        <strain evidence="7 8">EMB320</strain>
    </source>
</reference>
<feature type="transmembrane region" description="Helical" evidence="5">
    <location>
        <begin position="86"/>
        <end position="107"/>
    </location>
</feature>
<dbReference type="InterPro" id="IPR037185">
    <property type="entry name" value="EmrE-like"/>
</dbReference>
<accession>A0A844B8G6</accession>
<dbReference type="PANTHER" id="PTHR32322:SF9">
    <property type="entry name" value="AMINO-ACID METABOLITE EFFLUX PUMP-RELATED"/>
    <property type="match status" value="1"/>
</dbReference>
<evidence type="ECO:0000259" key="6">
    <source>
        <dbReference type="Pfam" id="PF00892"/>
    </source>
</evidence>
<feature type="transmembrane region" description="Helical" evidence="5">
    <location>
        <begin position="267"/>
        <end position="286"/>
    </location>
</feature>
<evidence type="ECO:0000256" key="3">
    <source>
        <dbReference type="ARBA" id="ARBA00022989"/>
    </source>
</evidence>
<feature type="domain" description="EamA" evidence="6">
    <location>
        <begin position="145"/>
        <end position="284"/>
    </location>
</feature>
<evidence type="ECO:0000256" key="2">
    <source>
        <dbReference type="ARBA" id="ARBA00022692"/>
    </source>
</evidence>
<dbReference type="OrthoDB" id="7158585at2"/>
<evidence type="ECO:0000313" key="8">
    <source>
        <dbReference type="Proteomes" id="UP000487350"/>
    </source>
</evidence>
<feature type="transmembrane region" description="Helical" evidence="5">
    <location>
        <begin position="141"/>
        <end position="163"/>
    </location>
</feature>
<keyword evidence="3 5" id="KW-1133">Transmembrane helix</keyword>
<evidence type="ECO:0000256" key="5">
    <source>
        <dbReference type="SAM" id="Phobius"/>
    </source>
</evidence>
<dbReference type="GO" id="GO:0016020">
    <property type="term" value="C:membrane"/>
    <property type="evidence" value="ECO:0007669"/>
    <property type="project" value="UniProtKB-SubCell"/>
</dbReference>
<dbReference type="PANTHER" id="PTHR32322">
    <property type="entry name" value="INNER MEMBRANE TRANSPORTER"/>
    <property type="match status" value="1"/>
</dbReference>
<keyword evidence="2 5" id="KW-0812">Transmembrane</keyword>
<sequence length="289" mass="30469">MPITHLFLALAVVFVWGTNFVVIHWGLAEFPPFVFATLRFTLSTLPWVFFIPRPAVGWRTLAQFGVLLGAGQFGLLYLAMRSEISPGLASLLMQSQVFFTIGAAVVFQGERMKALQVPATLMAVAGVALIGWHGIAGGGGSITALGLVLVLCASASWAGANIVARSAGRINALSFMVWSSPFAVPPLALLALAFDGWPAIAQSIPQASLAGWSTVLWQAIGNTLFGYGVWNWLLARHPASTITPTALLVPVFGMTASAWVLGESLDAWKVGAAALVMGGLVLNLLASRP</sequence>